<feature type="region of interest" description="Disordered" evidence="1">
    <location>
        <begin position="42"/>
        <end position="77"/>
    </location>
</feature>
<keyword evidence="3" id="KW-1185">Reference proteome</keyword>
<reference evidence="2 3" key="1">
    <citation type="submission" date="2019-05" db="EMBL/GenBank/DDBJ databases">
        <title>Nakamurella sp. N5BH11, whole genome shotgun sequence.</title>
        <authorList>
            <person name="Tuo L."/>
        </authorList>
    </citation>
    <scope>NUCLEOTIDE SEQUENCE [LARGE SCALE GENOMIC DNA]</scope>
    <source>
        <strain evidence="2 3">N5BH11</strain>
    </source>
</reference>
<dbReference type="InterPro" id="IPR011330">
    <property type="entry name" value="Glyco_hydro/deAcase_b/a-brl"/>
</dbReference>
<protein>
    <submittedName>
        <fullName evidence="2">Polysaccharide deacetylase</fullName>
    </submittedName>
</protein>
<dbReference type="GO" id="GO:0005975">
    <property type="term" value="P:carbohydrate metabolic process"/>
    <property type="evidence" value="ECO:0007669"/>
    <property type="project" value="InterPro"/>
</dbReference>
<name>A0A4U6QKK7_9ACTN</name>
<organism evidence="2 3">
    <name type="scientific">Nakamurella flava</name>
    <dbReference type="NCBI Taxonomy" id="2576308"/>
    <lineage>
        <taxon>Bacteria</taxon>
        <taxon>Bacillati</taxon>
        <taxon>Actinomycetota</taxon>
        <taxon>Actinomycetes</taxon>
        <taxon>Nakamurellales</taxon>
        <taxon>Nakamurellaceae</taxon>
        <taxon>Nakamurella</taxon>
    </lineage>
</organism>
<dbReference type="RefSeq" id="WP_137448164.1">
    <property type="nucleotide sequence ID" value="NZ_SZZH01000001.1"/>
</dbReference>
<dbReference type="PANTHER" id="PTHR45985:SF3">
    <property type="entry name" value="CHITIN DEACETYLASE-LIKE 4"/>
    <property type="match status" value="1"/>
</dbReference>
<comment type="caution">
    <text evidence="2">The sequence shown here is derived from an EMBL/GenBank/DDBJ whole genome shotgun (WGS) entry which is preliminary data.</text>
</comment>
<proteinExistence type="predicted"/>
<dbReference type="SUPFAM" id="SSF88713">
    <property type="entry name" value="Glycoside hydrolase/deacetylase"/>
    <property type="match status" value="1"/>
</dbReference>
<accession>A0A4U6QKK7</accession>
<evidence type="ECO:0000313" key="2">
    <source>
        <dbReference type="EMBL" id="TKV60861.1"/>
    </source>
</evidence>
<sequence length="409" mass="43725">MRKYLLVGLAVVLAATTGVLIYQGSSGGPGAAAGADVTVTQTTTVGGGPASSDPASSSDPAGSSSPSGPPPTIEGRAATNIPMTKLAPGEKAPQFVIFSFDGAGSHTKWQEFMAAAQPTNSRINGFLTGLYLLADENKSKYTGPGHSPGKSSVGFGGTTDEIATLIGDLNAAYAAGHEIGTHYNGHFCAGSEPSGNNWTTADWSNELDQFFGFLENYQANNPGANLPTLNVPADAIKGGRTQCLEGTLPTLVPAWKEHGLTYDSSMPAPAKGVYWPQKVDGIWEFYMPFVYSPAFEGSVMLMDYNMWIKFNKGENQPETAPQLRQIVYDTYTHLYDEALSGNRAPLLIANHFNNWNGNSFNEPTLRFMTDYCGKPDTYCATYQDVIAWMEMQDPAVLQQLLDQAPVAAA</sequence>
<dbReference type="AlphaFoldDB" id="A0A4U6QKK7"/>
<dbReference type="Proteomes" id="UP000306985">
    <property type="component" value="Unassembled WGS sequence"/>
</dbReference>
<dbReference type="EMBL" id="SZZH01000001">
    <property type="protein sequence ID" value="TKV60861.1"/>
    <property type="molecule type" value="Genomic_DNA"/>
</dbReference>
<dbReference type="PANTHER" id="PTHR45985">
    <property type="match status" value="1"/>
</dbReference>
<feature type="compositionally biased region" description="Low complexity" evidence="1">
    <location>
        <begin position="42"/>
        <end position="66"/>
    </location>
</feature>
<gene>
    <name evidence="2" type="ORF">FDO65_04135</name>
</gene>
<dbReference type="InterPro" id="IPR052740">
    <property type="entry name" value="CE4"/>
</dbReference>
<evidence type="ECO:0000256" key="1">
    <source>
        <dbReference type="SAM" id="MobiDB-lite"/>
    </source>
</evidence>
<dbReference type="Gene3D" id="3.20.20.370">
    <property type="entry name" value="Glycoside hydrolase/deacetylase"/>
    <property type="match status" value="1"/>
</dbReference>
<evidence type="ECO:0000313" key="3">
    <source>
        <dbReference type="Proteomes" id="UP000306985"/>
    </source>
</evidence>
<dbReference type="OrthoDB" id="438898at2"/>